<sequence>MVFLDIDPAPMMLLGFSRVLVEGREPFIRMVTPRARPSNEDLAIVTVSQLPPVGSFDPLVETSSGRSLRLRVRNDGFKQDSCTKKDCFACSTSPPGLSIKAIKKIGESACMIAPRTFFNDTLRSKLKTGKTIGEKKTSKKTTSSKTTSSKLEMRKTKKADQDHDEPSKKSKN</sequence>
<dbReference type="AlphaFoldDB" id="A0A4U6UIH3"/>
<feature type="region of interest" description="Disordered" evidence="1">
    <location>
        <begin position="129"/>
        <end position="172"/>
    </location>
</feature>
<protein>
    <submittedName>
        <fullName evidence="2">Uncharacterized protein</fullName>
    </submittedName>
</protein>
<dbReference type="OMA" id="KIGESAC"/>
<accession>A0A4U6UIH3</accession>
<evidence type="ECO:0000256" key="1">
    <source>
        <dbReference type="SAM" id="MobiDB-lite"/>
    </source>
</evidence>
<evidence type="ECO:0000313" key="3">
    <source>
        <dbReference type="Proteomes" id="UP000298652"/>
    </source>
</evidence>
<dbReference type="Proteomes" id="UP000298652">
    <property type="component" value="Chromosome 5"/>
</dbReference>
<name>A0A4U6UIH3_SETVI</name>
<feature type="compositionally biased region" description="Low complexity" evidence="1">
    <location>
        <begin position="140"/>
        <end position="150"/>
    </location>
</feature>
<feature type="compositionally biased region" description="Basic and acidic residues" evidence="1">
    <location>
        <begin position="151"/>
        <end position="172"/>
    </location>
</feature>
<dbReference type="Gramene" id="TKW14805">
    <property type="protein sequence ID" value="TKW14805"/>
    <property type="gene ID" value="SEVIR_5G191800v2"/>
</dbReference>
<gene>
    <name evidence="2" type="ORF">SEVIR_5G191800v2</name>
</gene>
<reference evidence="2" key="1">
    <citation type="submission" date="2019-03" db="EMBL/GenBank/DDBJ databases">
        <title>WGS assembly of Setaria viridis.</title>
        <authorList>
            <person name="Huang P."/>
            <person name="Jenkins J."/>
            <person name="Grimwood J."/>
            <person name="Barry K."/>
            <person name="Healey A."/>
            <person name="Mamidi S."/>
            <person name="Sreedasyam A."/>
            <person name="Shu S."/>
            <person name="Feldman M."/>
            <person name="Wu J."/>
            <person name="Yu Y."/>
            <person name="Chen C."/>
            <person name="Johnson J."/>
            <person name="Rokhsar D."/>
            <person name="Baxter I."/>
            <person name="Schmutz J."/>
            <person name="Brutnell T."/>
            <person name="Kellogg E."/>
        </authorList>
    </citation>
    <scope>NUCLEOTIDE SEQUENCE [LARGE SCALE GENOMIC DNA]</scope>
</reference>
<proteinExistence type="predicted"/>
<dbReference type="PANTHER" id="PTHR33075:SF9">
    <property type="entry name" value="DUF4283 DOMAIN-CONTAINING PROTEIN"/>
    <property type="match status" value="1"/>
</dbReference>
<dbReference type="EMBL" id="CM016556">
    <property type="protein sequence ID" value="TKW14805.1"/>
    <property type="molecule type" value="Genomic_DNA"/>
</dbReference>
<dbReference type="PANTHER" id="PTHR33075">
    <property type="entry name" value="OS02G0499800 PROTEIN"/>
    <property type="match status" value="1"/>
</dbReference>
<keyword evidence="3" id="KW-1185">Reference proteome</keyword>
<evidence type="ECO:0000313" key="2">
    <source>
        <dbReference type="EMBL" id="TKW14805.1"/>
    </source>
</evidence>
<organism evidence="2 3">
    <name type="scientific">Setaria viridis</name>
    <name type="common">Green bristlegrass</name>
    <name type="synonym">Setaria italica subsp. viridis</name>
    <dbReference type="NCBI Taxonomy" id="4556"/>
    <lineage>
        <taxon>Eukaryota</taxon>
        <taxon>Viridiplantae</taxon>
        <taxon>Streptophyta</taxon>
        <taxon>Embryophyta</taxon>
        <taxon>Tracheophyta</taxon>
        <taxon>Spermatophyta</taxon>
        <taxon>Magnoliopsida</taxon>
        <taxon>Liliopsida</taxon>
        <taxon>Poales</taxon>
        <taxon>Poaceae</taxon>
        <taxon>PACMAD clade</taxon>
        <taxon>Panicoideae</taxon>
        <taxon>Panicodae</taxon>
        <taxon>Paniceae</taxon>
        <taxon>Cenchrinae</taxon>
        <taxon>Setaria</taxon>
    </lineage>
</organism>